<gene>
    <name evidence="2" type="ORF">B296_00011710</name>
</gene>
<evidence type="ECO:0000256" key="1">
    <source>
        <dbReference type="SAM" id="MobiDB-lite"/>
    </source>
</evidence>
<evidence type="ECO:0000313" key="3">
    <source>
        <dbReference type="Proteomes" id="UP000287651"/>
    </source>
</evidence>
<comment type="caution">
    <text evidence="2">The sequence shown here is derived from an EMBL/GenBank/DDBJ whole genome shotgun (WGS) entry which is preliminary data.</text>
</comment>
<feature type="compositionally biased region" description="Basic and acidic residues" evidence="1">
    <location>
        <begin position="18"/>
        <end position="44"/>
    </location>
</feature>
<accession>A0A427ALD5</accession>
<reference evidence="2 3" key="1">
    <citation type="journal article" date="2014" name="Agronomy (Basel)">
        <title>A Draft Genome Sequence for Ensete ventricosum, the Drought-Tolerant Tree Against Hunger.</title>
        <authorList>
            <person name="Harrison J."/>
            <person name="Moore K.A."/>
            <person name="Paszkiewicz K."/>
            <person name="Jones T."/>
            <person name="Grant M."/>
            <person name="Ambacheew D."/>
            <person name="Muzemil S."/>
            <person name="Studholme D.J."/>
        </authorList>
    </citation>
    <scope>NUCLEOTIDE SEQUENCE [LARGE SCALE GENOMIC DNA]</scope>
</reference>
<feature type="region of interest" description="Disordered" evidence="1">
    <location>
        <begin position="1"/>
        <end position="44"/>
    </location>
</feature>
<sequence length="69" mass="7781">MLALQRTLEPNPSLQKGEASHDRTIEESEKEDLKPEEENMKEDPQLADCTTHALADYANPQTMKVGRIS</sequence>
<proteinExistence type="predicted"/>
<protein>
    <submittedName>
        <fullName evidence="2">Uncharacterized protein</fullName>
    </submittedName>
</protein>
<evidence type="ECO:0000313" key="2">
    <source>
        <dbReference type="EMBL" id="RRT77020.1"/>
    </source>
</evidence>
<dbReference type="Proteomes" id="UP000287651">
    <property type="component" value="Unassembled WGS sequence"/>
</dbReference>
<dbReference type="EMBL" id="AMZH03002034">
    <property type="protein sequence ID" value="RRT77020.1"/>
    <property type="molecule type" value="Genomic_DNA"/>
</dbReference>
<dbReference type="AlphaFoldDB" id="A0A427ALD5"/>
<organism evidence="2 3">
    <name type="scientific">Ensete ventricosum</name>
    <name type="common">Abyssinian banana</name>
    <name type="synonym">Musa ensete</name>
    <dbReference type="NCBI Taxonomy" id="4639"/>
    <lineage>
        <taxon>Eukaryota</taxon>
        <taxon>Viridiplantae</taxon>
        <taxon>Streptophyta</taxon>
        <taxon>Embryophyta</taxon>
        <taxon>Tracheophyta</taxon>
        <taxon>Spermatophyta</taxon>
        <taxon>Magnoliopsida</taxon>
        <taxon>Liliopsida</taxon>
        <taxon>Zingiberales</taxon>
        <taxon>Musaceae</taxon>
        <taxon>Ensete</taxon>
    </lineage>
</organism>
<name>A0A427ALD5_ENSVE</name>